<reference evidence="3 4" key="1">
    <citation type="submission" date="2021-12" db="EMBL/GenBank/DDBJ databases">
        <title>Discovery of the Pendulisporaceae a myxobacterial family with distinct sporulation behavior and unique specialized metabolism.</title>
        <authorList>
            <person name="Garcia R."/>
            <person name="Popoff A."/>
            <person name="Bader C.D."/>
            <person name="Loehr J."/>
            <person name="Walesch S."/>
            <person name="Walt C."/>
            <person name="Boldt J."/>
            <person name="Bunk B."/>
            <person name="Haeckl F.J.F.P.J."/>
            <person name="Gunesch A.P."/>
            <person name="Birkelbach J."/>
            <person name="Nuebel U."/>
            <person name="Pietschmann T."/>
            <person name="Bach T."/>
            <person name="Mueller R."/>
        </authorList>
    </citation>
    <scope>NUCLEOTIDE SEQUENCE [LARGE SCALE GENOMIC DNA]</scope>
    <source>
        <strain evidence="3 4">MSr11954</strain>
    </source>
</reference>
<dbReference type="PANTHER" id="PTHR33886:SF8">
    <property type="entry name" value="UNSATURATED RHAMNOGALACTURONAN HYDROLASE (EUROFUNG)"/>
    <property type="match status" value="1"/>
</dbReference>
<dbReference type="Proteomes" id="UP001370348">
    <property type="component" value="Chromosome"/>
</dbReference>
<evidence type="ECO:0000313" key="4">
    <source>
        <dbReference type="Proteomes" id="UP001370348"/>
    </source>
</evidence>
<dbReference type="SUPFAM" id="SSF48208">
    <property type="entry name" value="Six-hairpin glycosidases"/>
    <property type="match status" value="1"/>
</dbReference>
<dbReference type="EMBL" id="CP089984">
    <property type="protein sequence ID" value="WXB15024.1"/>
    <property type="molecule type" value="Genomic_DNA"/>
</dbReference>
<dbReference type="InterPro" id="IPR052043">
    <property type="entry name" value="PolySaccharide_Degr_Enz"/>
</dbReference>
<keyword evidence="1 3" id="KW-0378">Hydrolase</keyword>
<protein>
    <submittedName>
        <fullName evidence="3">Glycoside hydrolase family 88 protein</fullName>
    </submittedName>
</protein>
<feature type="chain" id="PRO_5046724449" evidence="2">
    <location>
        <begin position="22"/>
        <end position="444"/>
    </location>
</feature>
<name>A0ABZ2LVR8_9BACT</name>
<evidence type="ECO:0000313" key="3">
    <source>
        <dbReference type="EMBL" id="WXB15024.1"/>
    </source>
</evidence>
<dbReference type="RefSeq" id="WP_394824647.1">
    <property type="nucleotide sequence ID" value="NZ_CP089984.1"/>
</dbReference>
<dbReference type="InterPro" id="IPR008928">
    <property type="entry name" value="6-hairpin_glycosidase_sf"/>
</dbReference>
<evidence type="ECO:0000256" key="2">
    <source>
        <dbReference type="SAM" id="SignalP"/>
    </source>
</evidence>
<dbReference type="Pfam" id="PF07470">
    <property type="entry name" value="Glyco_hydro_88"/>
    <property type="match status" value="1"/>
</dbReference>
<evidence type="ECO:0000256" key="1">
    <source>
        <dbReference type="ARBA" id="ARBA00022801"/>
    </source>
</evidence>
<dbReference type="InterPro" id="IPR012341">
    <property type="entry name" value="6hp_glycosidase-like_sf"/>
</dbReference>
<gene>
    <name evidence="3" type="ORF">LZC94_45300</name>
</gene>
<dbReference type="PANTHER" id="PTHR33886">
    <property type="entry name" value="UNSATURATED RHAMNOGALACTURONAN HYDROLASE (EUROFUNG)"/>
    <property type="match status" value="1"/>
</dbReference>
<proteinExistence type="predicted"/>
<dbReference type="Gene3D" id="1.50.10.10">
    <property type="match status" value="1"/>
</dbReference>
<feature type="signal peptide" evidence="2">
    <location>
        <begin position="1"/>
        <end position="21"/>
    </location>
</feature>
<dbReference type="InterPro" id="IPR010905">
    <property type="entry name" value="Glyco_hydro_88"/>
</dbReference>
<organism evidence="3 4">
    <name type="scientific">Pendulispora albinea</name>
    <dbReference type="NCBI Taxonomy" id="2741071"/>
    <lineage>
        <taxon>Bacteria</taxon>
        <taxon>Pseudomonadati</taxon>
        <taxon>Myxococcota</taxon>
        <taxon>Myxococcia</taxon>
        <taxon>Myxococcales</taxon>
        <taxon>Sorangiineae</taxon>
        <taxon>Pendulisporaceae</taxon>
        <taxon>Pendulispora</taxon>
    </lineage>
</organism>
<sequence length="444" mass="48971">MIVRGLSVHRTSILAFLTAFALGSFAPGCAPAASGDAAEEVEETSAAPLERAAPREGAVEAADAPLPDDLSVAIVESTMQRYTPDKLGGWSYTRGLYLWGQYLVYQRTHDARYLNYIKAWVDRFVDKDGHLDNGLSNLDSMESGNPVLALYRETRQDKYRLAAKQIRDRLKTYPRTSDGGFWHATSTSRQHQLWADGVFMVNPFLARYGQWVGEASYANDEAAKQLAVYGDHLQVANGLLKHAYDESRKQSWADPKTGLAPEHWCRAIGWYGMATIDILEILPLTHPRRADLISKLKKLVAGFKTYQDPASGRWFQVVDKGNLSGNWTETSCSAMYTYTISRAVERGYIDASYRAVSAKGYEGVLQRISIGSDGRTNVAEISIGTNVGDVAYYLARARETNDFHGLGAVLIMNEQLRRTGGDKGLGVGIDLDLDIDLGIGLGKP</sequence>
<keyword evidence="4" id="KW-1185">Reference proteome</keyword>
<keyword evidence="2" id="KW-0732">Signal</keyword>
<dbReference type="GO" id="GO:0016787">
    <property type="term" value="F:hydrolase activity"/>
    <property type="evidence" value="ECO:0007669"/>
    <property type="project" value="UniProtKB-KW"/>
</dbReference>
<accession>A0ABZ2LVR8</accession>